<dbReference type="InterPro" id="IPR001007">
    <property type="entry name" value="VWF_dom"/>
</dbReference>
<dbReference type="SUPFAM" id="SSF57603">
    <property type="entry name" value="FnI-like domain"/>
    <property type="match status" value="1"/>
</dbReference>
<sequence>MNVLFYVSLLVLVTSDLTKGCYYNGVTYKPGDKYNMDRCTWCICNDDNAPLCKAAFCGMPRCKNYAPAVLKEGECCPRCPVGSEM</sequence>
<dbReference type="PANTHER" id="PTHR46439:SF1">
    <property type="entry name" value="CYSTEINE-RICH MOTOR NEURON 1 PROTEIN"/>
    <property type="match status" value="1"/>
</dbReference>
<dbReference type="InterPro" id="IPR052624">
    <property type="entry name" value="CRIM1"/>
</dbReference>
<evidence type="ECO:0000313" key="4">
    <source>
        <dbReference type="Proteomes" id="UP001497497"/>
    </source>
</evidence>
<dbReference type="AlphaFoldDB" id="A0AAV2HQQ3"/>
<keyword evidence="1" id="KW-0732">Signal</keyword>
<dbReference type="EMBL" id="CAXITT010000185">
    <property type="protein sequence ID" value="CAL1534879.1"/>
    <property type="molecule type" value="Genomic_DNA"/>
</dbReference>
<dbReference type="PROSITE" id="PS50184">
    <property type="entry name" value="VWFC_2"/>
    <property type="match status" value="1"/>
</dbReference>
<dbReference type="Proteomes" id="UP001497497">
    <property type="component" value="Unassembled WGS sequence"/>
</dbReference>
<dbReference type="Gene3D" id="6.20.200.20">
    <property type="match status" value="1"/>
</dbReference>
<dbReference type="GO" id="GO:0005886">
    <property type="term" value="C:plasma membrane"/>
    <property type="evidence" value="ECO:0007669"/>
    <property type="project" value="TreeGrafter"/>
</dbReference>
<proteinExistence type="predicted"/>
<keyword evidence="4" id="KW-1185">Reference proteome</keyword>
<feature type="chain" id="PRO_5043853130" description="VWFC domain-containing protein" evidence="1">
    <location>
        <begin position="21"/>
        <end position="85"/>
    </location>
</feature>
<organism evidence="3 4">
    <name type="scientific">Lymnaea stagnalis</name>
    <name type="common">Great pond snail</name>
    <name type="synonym">Helix stagnalis</name>
    <dbReference type="NCBI Taxonomy" id="6523"/>
    <lineage>
        <taxon>Eukaryota</taxon>
        <taxon>Metazoa</taxon>
        <taxon>Spiralia</taxon>
        <taxon>Lophotrochozoa</taxon>
        <taxon>Mollusca</taxon>
        <taxon>Gastropoda</taxon>
        <taxon>Heterobranchia</taxon>
        <taxon>Euthyneura</taxon>
        <taxon>Panpulmonata</taxon>
        <taxon>Hygrophila</taxon>
        <taxon>Lymnaeoidea</taxon>
        <taxon>Lymnaeidae</taxon>
        <taxon>Lymnaea</taxon>
    </lineage>
</organism>
<gene>
    <name evidence="3" type="ORF">GSLYS_00008839001</name>
</gene>
<dbReference type="Pfam" id="PF23334">
    <property type="entry name" value="VWC2L_2nd"/>
    <property type="match status" value="1"/>
</dbReference>
<accession>A0AAV2HQQ3</accession>
<reference evidence="3 4" key="1">
    <citation type="submission" date="2024-04" db="EMBL/GenBank/DDBJ databases">
        <authorList>
            <consortium name="Genoscope - CEA"/>
            <person name="William W."/>
        </authorList>
    </citation>
    <scope>NUCLEOTIDE SEQUENCE [LARGE SCALE GENOMIC DNA]</scope>
</reference>
<evidence type="ECO:0000256" key="1">
    <source>
        <dbReference type="SAM" id="SignalP"/>
    </source>
</evidence>
<name>A0AAV2HQQ3_LYMST</name>
<evidence type="ECO:0000313" key="3">
    <source>
        <dbReference type="EMBL" id="CAL1534879.1"/>
    </source>
</evidence>
<protein>
    <recommendedName>
        <fullName evidence="2">VWFC domain-containing protein</fullName>
    </recommendedName>
</protein>
<comment type="caution">
    <text evidence="3">The sequence shown here is derived from an EMBL/GenBank/DDBJ whole genome shotgun (WGS) entry which is preliminary data.</text>
</comment>
<feature type="signal peptide" evidence="1">
    <location>
        <begin position="1"/>
        <end position="20"/>
    </location>
</feature>
<dbReference type="PANTHER" id="PTHR46439">
    <property type="entry name" value="CYSTEINE-RICH MOTOR NEURON 1 PROTEIN"/>
    <property type="match status" value="1"/>
</dbReference>
<evidence type="ECO:0000259" key="2">
    <source>
        <dbReference type="PROSITE" id="PS50184"/>
    </source>
</evidence>
<feature type="domain" description="VWFC" evidence="2">
    <location>
        <begin position="19"/>
        <end position="80"/>
    </location>
</feature>
<dbReference type="SMART" id="SM00214">
    <property type="entry name" value="VWC"/>
    <property type="match status" value="1"/>
</dbReference>